<dbReference type="EMBL" id="CP144143">
    <property type="protein sequence ID" value="WWC84628.1"/>
    <property type="molecule type" value="Genomic_DNA"/>
</dbReference>
<dbReference type="Proteomes" id="UP001321305">
    <property type="component" value="Chromosome"/>
</dbReference>
<gene>
    <name evidence="2" type="ORF">PIECOFPK_02367</name>
</gene>
<evidence type="ECO:0000313" key="2">
    <source>
        <dbReference type="EMBL" id="WWC84628.1"/>
    </source>
</evidence>
<sequence>MKNKSKIQGDGNVNLQGISKSKISVGDKTVTDSKVNKVWIIIPVIIAIIGLIVQVLIGWEQLINWFYAK</sequence>
<keyword evidence="3" id="KW-1185">Reference proteome</keyword>
<feature type="transmembrane region" description="Helical" evidence="1">
    <location>
        <begin position="38"/>
        <end position="59"/>
    </location>
</feature>
<keyword evidence="1" id="KW-1133">Transmembrane helix</keyword>
<evidence type="ECO:0000313" key="3">
    <source>
        <dbReference type="Proteomes" id="UP001321305"/>
    </source>
</evidence>
<evidence type="ECO:0000256" key="1">
    <source>
        <dbReference type="SAM" id="Phobius"/>
    </source>
</evidence>
<keyword evidence="1" id="KW-0472">Membrane</keyword>
<organism evidence="2 3">
    <name type="scientific">Mycovorax composti</name>
    <dbReference type="NCBI Taxonomy" id="2962693"/>
    <lineage>
        <taxon>Bacteria</taxon>
        <taxon>Pseudomonadati</taxon>
        <taxon>Bacteroidota</taxon>
        <taxon>Chitinophagia</taxon>
        <taxon>Chitinophagales</taxon>
        <taxon>Chitinophagaceae</taxon>
        <taxon>Mycovorax</taxon>
    </lineage>
</organism>
<accession>A0ABZ2EME9</accession>
<dbReference type="RefSeq" id="WP_409965973.1">
    <property type="nucleotide sequence ID" value="NZ_CP144143.1"/>
</dbReference>
<keyword evidence="1" id="KW-0812">Transmembrane</keyword>
<proteinExistence type="predicted"/>
<protein>
    <submittedName>
        <fullName evidence="2">Uncharacterized protein</fullName>
    </submittedName>
</protein>
<name>A0ABZ2EME9_9BACT</name>
<reference evidence="3" key="1">
    <citation type="submission" date="2024-01" db="EMBL/GenBank/DDBJ databases">
        <title>Mycovorax composti gen. nov. sp. nov., a member of the family Chitinophagaceae isolated from button mushroom compost.</title>
        <authorList>
            <person name="Thai M."/>
            <person name="Bell T.L."/>
            <person name="Kertesz M.A."/>
        </authorList>
    </citation>
    <scope>NUCLEOTIDE SEQUENCE [LARGE SCALE GENOMIC DNA]</scope>
    <source>
        <strain evidence="3">C216</strain>
    </source>
</reference>